<dbReference type="PANTHER" id="PTHR11506:SF35">
    <property type="entry name" value="LYSOSOME-ASSOCIATED MEMBRANE GLYCOPROTEIN 5"/>
    <property type="match status" value="1"/>
</dbReference>
<evidence type="ECO:0000256" key="7">
    <source>
        <dbReference type="SAM" id="Phobius"/>
    </source>
</evidence>
<dbReference type="RefSeq" id="XP_038052308.1">
    <property type="nucleotide sequence ID" value="XM_038196380.1"/>
</dbReference>
<dbReference type="GO" id="GO:0005765">
    <property type="term" value="C:lysosomal membrane"/>
    <property type="evidence" value="ECO:0007669"/>
    <property type="project" value="TreeGrafter"/>
</dbReference>
<evidence type="ECO:0000256" key="4">
    <source>
        <dbReference type="ARBA" id="ARBA00022989"/>
    </source>
</evidence>
<name>A0A913ZKI8_PATMI</name>
<feature type="transmembrane region" description="Helical" evidence="7">
    <location>
        <begin position="323"/>
        <end position="348"/>
    </location>
</feature>
<dbReference type="GO" id="GO:0031902">
    <property type="term" value="C:late endosome membrane"/>
    <property type="evidence" value="ECO:0007669"/>
    <property type="project" value="TreeGrafter"/>
</dbReference>
<dbReference type="PANTHER" id="PTHR11506">
    <property type="entry name" value="LYSOSOME-ASSOCIATED MEMBRANE GLYCOPROTEIN"/>
    <property type="match status" value="1"/>
</dbReference>
<evidence type="ECO:0000313" key="8">
    <source>
        <dbReference type="EnsemblMetazoa" id="XP_038052308.1"/>
    </source>
</evidence>
<evidence type="ECO:0000256" key="6">
    <source>
        <dbReference type="ARBA" id="ARBA00023180"/>
    </source>
</evidence>
<comment type="subcellular location">
    <subcellularLocation>
        <location evidence="1">Cell membrane</location>
        <topology evidence="1">Single-pass type I membrane protein</topology>
    </subcellularLocation>
</comment>
<reference evidence="8" key="1">
    <citation type="submission" date="2022-11" db="UniProtKB">
        <authorList>
            <consortium name="EnsemblMetazoa"/>
        </authorList>
    </citation>
    <scope>IDENTIFICATION</scope>
</reference>
<accession>A0A913ZKI8</accession>
<dbReference type="AlphaFoldDB" id="A0A913ZKI8"/>
<evidence type="ECO:0000256" key="2">
    <source>
        <dbReference type="ARBA" id="ARBA00022692"/>
    </source>
</evidence>
<proteinExistence type="predicted"/>
<keyword evidence="6" id="KW-0325">Glycoprotein</keyword>
<keyword evidence="9" id="KW-1185">Reference proteome</keyword>
<keyword evidence="5 7" id="KW-0472">Membrane</keyword>
<sequence length="372" mass="39649">MTGTTANTTPRTTATAVTSTANGTTAVMSTTNGTTVVMPTANGTTAVMPTTNGPTTAVKPTTNGSTAVMPTGNGTTAVISTANSTVITNTTSGTSTARTFPLSNTTKVTPGINLPTFYLEGVSGGVIGVCMLAVMEAELEIHYKTKNKTTLRTTIPVSYNARAFGYCGTSERKFTIGRNSATPPINSSAGITFIFHQPTETTYALSKLLGGWYYEEPFFDKDAVMYGKLGTLEMDMNLLSGTVGKTYKCHEVGYSWTIKETGMEGVFVFKKLIMFQPYADFSKDKGSFGEVEDCDRPKTTGMPPSTAFPTTRFLPTKPSSINVGMIVGIVVGTFALAVIVIGLACYFVRRAKKKKEVHVPYDQIVNSSVPKL</sequence>
<dbReference type="GO" id="GO:0072594">
    <property type="term" value="P:establishment of protein localization to organelle"/>
    <property type="evidence" value="ECO:0007669"/>
    <property type="project" value="TreeGrafter"/>
</dbReference>
<keyword evidence="4 7" id="KW-1133">Transmembrane helix</keyword>
<keyword evidence="3" id="KW-0732">Signal</keyword>
<dbReference type="InterPro" id="IPR002000">
    <property type="entry name" value="Lysosome-assoc_membr_glycop"/>
</dbReference>
<dbReference type="GeneID" id="119725015"/>
<evidence type="ECO:0000256" key="3">
    <source>
        <dbReference type="ARBA" id="ARBA00022729"/>
    </source>
</evidence>
<dbReference type="EnsemblMetazoa" id="XM_038196380.1">
    <property type="protein sequence ID" value="XP_038052308.1"/>
    <property type="gene ID" value="LOC119725015"/>
</dbReference>
<evidence type="ECO:0000256" key="1">
    <source>
        <dbReference type="ARBA" id="ARBA00004251"/>
    </source>
</evidence>
<protein>
    <submittedName>
        <fullName evidence="8">Uncharacterized protein</fullName>
    </submittedName>
</protein>
<dbReference type="Proteomes" id="UP000887568">
    <property type="component" value="Unplaced"/>
</dbReference>
<evidence type="ECO:0000256" key="5">
    <source>
        <dbReference type="ARBA" id="ARBA00023136"/>
    </source>
</evidence>
<organism evidence="8 9">
    <name type="scientific">Patiria miniata</name>
    <name type="common">Bat star</name>
    <name type="synonym">Asterina miniata</name>
    <dbReference type="NCBI Taxonomy" id="46514"/>
    <lineage>
        <taxon>Eukaryota</taxon>
        <taxon>Metazoa</taxon>
        <taxon>Echinodermata</taxon>
        <taxon>Eleutherozoa</taxon>
        <taxon>Asterozoa</taxon>
        <taxon>Asteroidea</taxon>
        <taxon>Valvatacea</taxon>
        <taxon>Valvatida</taxon>
        <taxon>Asterinidae</taxon>
        <taxon>Patiria</taxon>
    </lineage>
</organism>
<evidence type="ECO:0000313" key="9">
    <source>
        <dbReference type="Proteomes" id="UP000887568"/>
    </source>
</evidence>
<keyword evidence="2 7" id="KW-0812">Transmembrane</keyword>
<dbReference type="Gene3D" id="2.40.160.110">
    <property type="match status" value="1"/>
</dbReference>
<dbReference type="GO" id="GO:0005886">
    <property type="term" value="C:plasma membrane"/>
    <property type="evidence" value="ECO:0007669"/>
    <property type="project" value="TreeGrafter"/>
</dbReference>